<dbReference type="Pfam" id="PF05380">
    <property type="entry name" value="Peptidase_A17"/>
    <property type="match status" value="1"/>
</dbReference>
<dbReference type="GO" id="GO:0015074">
    <property type="term" value="P:DNA integration"/>
    <property type="evidence" value="ECO:0007669"/>
    <property type="project" value="InterPro"/>
</dbReference>
<dbReference type="PROSITE" id="PS50994">
    <property type="entry name" value="INTEGRASE"/>
    <property type="match status" value="1"/>
</dbReference>
<dbReference type="CDD" id="cd01644">
    <property type="entry name" value="RT_pepA17"/>
    <property type="match status" value="1"/>
</dbReference>
<gene>
    <name evidence="2" type="ORF">GEV33_004183</name>
</gene>
<evidence type="ECO:0000313" key="2">
    <source>
        <dbReference type="EMBL" id="KAH0818607.1"/>
    </source>
</evidence>
<dbReference type="InterPro" id="IPR041588">
    <property type="entry name" value="Integrase_H2C2"/>
</dbReference>
<dbReference type="GO" id="GO:0042575">
    <property type="term" value="C:DNA polymerase complex"/>
    <property type="evidence" value="ECO:0007669"/>
    <property type="project" value="UniProtKB-ARBA"/>
</dbReference>
<name>A0A8J6HQM8_TENMO</name>
<dbReference type="InterPro" id="IPR036397">
    <property type="entry name" value="RNaseH_sf"/>
</dbReference>
<dbReference type="InterPro" id="IPR040676">
    <property type="entry name" value="DUF5641"/>
</dbReference>
<keyword evidence="3" id="KW-1185">Reference proteome</keyword>
<evidence type="ECO:0000313" key="3">
    <source>
        <dbReference type="Proteomes" id="UP000719412"/>
    </source>
</evidence>
<dbReference type="PANTHER" id="PTHR47331">
    <property type="entry name" value="PHD-TYPE DOMAIN-CONTAINING PROTEIN"/>
    <property type="match status" value="1"/>
</dbReference>
<dbReference type="GO" id="GO:0003676">
    <property type="term" value="F:nucleic acid binding"/>
    <property type="evidence" value="ECO:0007669"/>
    <property type="project" value="InterPro"/>
</dbReference>
<reference evidence="2" key="1">
    <citation type="journal article" date="2020" name="J Insects Food Feed">
        <title>The yellow mealworm (Tenebrio molitor) genome: a resource for the emerging insects as food and feed industry.</title>
        <authorList>
            <person name="Eriksson T."/>
            <person name="Andere A."/>
            <person name="Kelstrup H."/>
            <person name="Emery V."/>
            <person name="Picard C."/>
        </authorList>
    </citation>
    <scope>NUCLEOTIDE SEQUENCE</scope>
    <source>
        <strain evidence="2">Stoneville</strain>
        <tissue evidence="2">Whole head</tissue>
    </source>
</reference>
<dbReference type="Gene3D" id="3.30.420.10">
    <property type="entry name" value="Ribonuclease H-like superfamily/Ribonuclease H"/>
    <property type="match status" value="1"/>
</dbReference>
<dbReference type="Pfam" id="PF18701">
    <property type="entry name" value="DUF5641"/>
    <property type="match status" value="1"/>
</dbReference>
<protein>
    <recommendedName>
        <fullName evidence="1">Integrase catalytic domain-containing protein</fullName>
    </recommendedName>
</protein>
<proteinExistence type="predicted"/>
<accession>A0A8J6HQM8</accession>
<feature type="domain" description="Integrase catalytic" evidence="1">
    <location>
        <begin position="947"/>
        <end position="1138"/>
    </location>
</feature>
<dbReference type="InterPro" id="IPR008042">
    <property type="entry name" value="Retrotrans_Pao"/>
</dbReference>
<organism evidence="2 3">
    <name type="scientific">Tenebrio molitor</name>
    <name type="common">Yellow mealworm beetle</name>
    <dbReference type="NCBI Taxonomy" id="7067"/>
    <lineage>
        <taxon>Eukaryota</taxon>
        <taxon>Metazoa</taxon>
        <taxon>Ecdysozoa</taxon>
        <taxon>Arthropoda</taxon>
        <taxon>Hexapoda</taxon>
        <taxon>Insecta</taxon>
        <taxon>Pterygota</taxon>
        <taxon>Neoptera</taxon>
        <taxon>Endopterygota</taxon>
        <taxon>Coleoptera</taxon>
        <taxon>Polyphaga</taxon>
        <taxon>Cucujiformia</taxon>
        <taxon>Tenebrionidae</taxon>
        <taxon>Tenebrio</taxon>
    </lineage>
</organism>
<dbReference type="Proteomes" id="UP000719412">
    <property type="component" value="Unassembled WGS sequence"/>
</dbReference>
<dbReference type="InterPro" id="IPR001584">
    <property type="entry name" value="Integrase_cat-core"/>
</dbReference>
<dbReference type="Gene3D" id="1.10.340.70">
    <property type="match status" value="1"/>
</dbReference>
<comment type="caution">
    <text evidence="2">The sequence shown here is derived from an EMBL/GenBank/DDBJ whole genome shotgun (WGS) entry which is preliminary data.</text>
</comment>
<evidence type="ECO:0000259" key="1">
    <source>
        <dbReference type="PROSITE" id="PS50994"/>
    </source>
</evidence>
<sequence length="1350" mass="153346">MPEETVKRLGIGTKPVNWPITTVEGLQGCARQLAQIHFKSLHNPFNAHIDCLVLNKITEELPLSSFEFESRQIPGNINLADPEFNVSRKVDVLLGSSIFWRVLSVGQIKATRNNPHLQETILGWVVGGDMVAGRKPSYGTLCNVSLNSINKQLSKFWDVDEYPTNKRVVIVKKEDIECETHFKNTCSRNAEGRFTVEIPFKLNGPNIGVSKEMAIKRFLSLENKFRKDPALKRDYTEFIKEYIRLNHMELVPPTQMNVNERVFLPHHAVTKETSTTTKLRVVFDASAKTTTGVSLNDAVMVGPKLQNDLFDIIIRFRTHQYVFTADINKMYRQIIVADQHRKYQTILWRESPDIPIREYQLATVTYGLNCAPFLAIRCLQQLAEEEKDKYPAAYPALLNDFFMDDALTGANSIEETNQIREQLTRLLASGGFELRKFAANHDQLLPDLNNADSHLINFDKNGDTKILGLWWNCRDDNLRYEVKSENPQSICTKRKVLSAIVKIYDPLQLIGPVIVKAKLIMQELWKREIGWDEELPEDLKTSWTIILNQLHLLNQIRIPRKVIESYPYKSLEIHGFSDASQVAYGCCVYVRVIDANGKISVKLLCAKSRVAPLKTISIPRLELAAAVLLARLISNIQDIIKIKADTVHYWTDSTIVLAWLTGSPGSFKTFVANRVSEILNLSNIQNWKHVNSADNPADIISRGVYPSELLINNLWFTGPHWLSQNPDGWPSQTAQQITDEVPELRQVVTFTVTGTDDSHPNLWVINQFSTFRKLRRIIALCLRFADLCKKRITKNGYNHPSTAELQNAEEKIILLVQKANFEHEIRDLKAGRQVNSKSKLKLLNPFIDNSGMIRVGGRLSNSQYPHDKKYPIVLPKGHVTRLILENTHRDQLHAGPTATLAAVREKFWPLDGRSEIRKVVHRCIPCFRTKPHDNNPIMGNLPSHRVKASRPFTNCGVDFGGPIFLKIGGIRSKKTTKAYICLFVCFSTKAIHLELVSDLTAANFLNGLKRFIARRGMVANIYSDNATNFVGAQRDLRDVFLADEFGNIVLRHLAEFNINWHFIPARSPHFGGLWEAGIKAVKGHIKRVIGQTSLTYEEMYTLLTGIEACLNSRPLCPLTEDPSDLNVLTPGHFLIGTAMTSPLEHQIVDVPQNRLTRWQHLEQMRQHFWNRWSKEYVGQLQERPKWQKGNSSAAIKEGDLVVLKEATPPLTWKLGRVTAVHPGADDIIRVATVKTDSGTTKRAVRNLTENHPCVGEERDLRRQYRDGLRVEQSESQVRSHSYPTSRVRSYGPKNCINVNKGFTQSDTVCQFTRAYSQTSEASIRLSKPRSPIWFRAIPGAPIRPQTTTCV</sequence>
<dbReference type="InterPro" id="IPR043502">
    <property type="entry name" value="DNA/RNA_pol_sf"/>
</dbReference>
<dbReference type="Pfam" id="PF17921">
    <property type="entry name" value="Integrase_H2C2"/>
    <property type="match status" value="1"/>
</dbReference>
<dbReference type="GO" id="GO:0071897">
    <property type="term" value="P:DNA biosynthetic process"/>
    <property type="evidence" value="ECO:0007669"/>
    <property type="project" value="UniProtKB-ARBA"/>
</dbReference>
<dbReference type="EMBL" id="JABDTM020017075">
    <property type="protein sequence ID" value="KAH0818607.1"/>
    <property type="molecule type" value="Genomic_DNA"/>
</dbReference>
<reference evidence="2" key="2">
    <citation type="submission" date="2021-08" db="EMBL/GenBank/DDBJ databases">
        <authorList>
            <person name="Eriksson T."/>
        </authorList>
    </citation>
    <scope>NUCLEOTIDE SEQUENCE</scope>
    <source>
        <strain evidence="2">Stoneville</strain>
        <tissue evidence="2">Whole head</tissue>
    </source>
</reference>
<dbReference type="SUPFAM" id="SSF53098">
    <property type="entry name" value="Ribonuclease H-like"/>
    <property type="match status" value="1"/>
</dbReference>
<dbReference type="PANTHER" id="PTHR47331:SF4">
    <property type="entry name" value="PEPTIDASE S1 DOMAIN-CONTAINING PROTEIN"/>
    <property type="match status" value="1"/>
</dbReference>
<dbReference type="InterPro" id="IPR012337">
    <property type="entry name" value="RNaseH-like_sf"/>
</dbReference>
<dbReference type="SUPFAM" id="SSF56672">
    <property type="entry name" value="DNA/RNA polymerases"/>
    <property type="match status" value="1"/>
</dbReference>